<keyword evidence="2" id="KW-1133">Transmembrane helix</keyword>
<reference evidence="6 7" key="1">
    <citation type="submission" date="2019-08" db="EMBL/GenBank/DDBJ databases">
        <title>In-depth cultivation of the pig gut microbiome towards novel bacterial diversity and tailored functional studies.</title>
        <authorList>
            <person name="Wylensek D."/>
            <person name="Hitch T.C.A."/>
            <person name="Clavel T."/>
        </authorList>
    </citation>
    <scope>NUCLEOTIDE SEQUENCE [LARGE SCALE GENOMIC DNA]</scope>
    <source>
        <strain evidence="6 7">LKV-178-WT-2G</strain>
    </source>
</reference>
<protein>
    <submittedName>
        <fullName evidence="6">InlB B-repeat-containing protein</fullName>
    </submittedName>
</protein>
<keyword evidence="2" id="KW-0472">Membrane</keyword>
<dbReference type="Pfam" id="PF19407">
    <property type="entry name" value="DUF5979"/>
    <property type="match status" value="1"/>
</dbReference>
<evidence type="ECO:0000256" key="1">
    <source>
        <dbReference type="SAM" id="MobiDB-lite"/>
    </source>
</evidence>
<evidence type="ECO:0000256" key="2">
    <source>
        <dbReference type="SAM" id="Phobius"/>
    </source>
</evidence>
<keyword evidence="7" id="KW-1185">Reference proteome</keyword>
<dbReference type="Pfam" id="PF09479">
    <property type="entry name" value="Flg_new"/>
    <property type="match status" value="1"/>
</dbReference>
<dbReference type="RefSeq" id="WP_154460838.1">
    <property type="nucleotide sequence ID" value="NZ_VUMM01000018.1"/>
</dbReference>
<keyword evidence="2" id="KW-0812">Transmembrane</keyword>
<dbReference type="AlphaFoldDB" id="A0A7X2N401"/>
<feature type="domain" description="DUF5979" evidence="5">
    <location>
        <begin position="482"/>
        <end position="603"/>
    </location>
</feature>
<dbReference type="EMBL" id="VUMM01000018">
    <property type="protein sequence ID" value="MSS02021.1"/>
    <property type="molecule type" value="Genomic_DNA"/>
</dbReference>
<evidence type="ECO:0000259" key="5">
    <source>
        <dbReference type="Pfam" id="PF19407"/>
    </source>
</evidence>
<keyword evidence="3" id="KW-0732">Signal</keyword>
<dbReference type="InterPro" id="IPR044060">
    <property type="entry name" value="Bacterial_rp_domain"/>
</dbReference>
<feature type="transmembrane region" description="Helical" evidence="2">
    <location>
        <begin position="619"/>
        <end position="637"/>
    </location>
</feature>
<evidence type="ECO:0000313" key="6">
    <source>
        <dbReference type="EMBL" id="MSS02021.1"/>
    </source>
</evidence>
<evidence type="ECO:0000256" key="3">
    <source>
        <dbReference type="SAM" id="SignalP"/>
    </source>
</evidence>
<feature type="compositionally biased region" description="Acidic residues" evidence="1">
    <location>
        <begin position="34"/>
        <end position="53"/>
    </location>
</feature>
<comment type="caution">
    <text evidence="6">The sequence shown here is derived from an EMBL/GenBank/DDBJ whole genome shotgun (WGS) entry which is preliminary data.</text>
</comment>
<dbReference type="InterPro" id="IPR013378">
    <property type="entry name" value="InlB-like_B-rpt"/>
</dbReference>
<accession>A0A7X2N401</accession>
<evidence type="ECO:0000259" key="4">
    <source>
        <dbReference type="Pfam" id="PF18998"/>
    </source>
</evidence>
<sequence>MKRIVKWLIPCLVACFMVVGLVQKASFTFANEEGQTEETTGELNTDESSEFSNEDANSFDSDSNEDESLSEETMSNYKISGEGTTYDNPSEKDIEMNVRDKGYIAGYVLFGDWSSNHPDIVTVDSSGYIKCIKSSNGQPVKVTYTIFGEQRRVYNVYVYGDNEVAFYYLKTPTSKPDSNDTDQWGKRLGVGTINTEGIKWIKDEEGKDKNCFISTTPKRVLTWPTNDDLGEQNADGSYTLTRNENSDSHWMAIFNAYRDSVSHNLHKEINIGDIQSIILHPYKISQNNNTAPDKHVDCTVEIKVNDIVTATFFVMEPGSTSYEWKEATDYLKGNGVAIVNGTKNNYEDKVDGENKYRFDGWYTDEARENKVNFPIEISENTYFYAKYVPKTVTINYVVASGNGTVSNNPETVNVIGDVAGSTATPAENYKFVGWYSDQSCETLVSEEATLNGTILSGINKSPSGEWQPATYYAKFERATQDITVKKDVKGDFGNHNETFNFTYSYKVGNNTVDGDFSLTDINSDGSDNSGTILRNIPLGAELTIVEKDVAGYETIATYTNSSGSSETSSDSSNITVEGNKELGDKIISVTVDKDNNLITITNTKDTVPLTGIIDNTPKGLGLIGSIVVEIAAIAFVLKKKRQLKM</sequence>
<feature type="chain" id="PRO_5030844057" evidence="3">
    <location>
        <begin position="31"/>
        <end position="645"/>
    </location>
</feature>
<organism evidence="6 7">
    <name type="scientific">Floccifex porci</name>
    <dbReference type="NCBI Taxonomy" id="2606629"/>
    <lineage>
        <taxon>Bacteria</taxon>
        <taxon>Bacillati</taxon>
        <taxon>Bacillota</taxon>
        <taxon>Erysipelotrichia</taxon>
        <taxon>Erysipelotrichales</taxon>
        <taxon>Erysipelotrichaceae</taxon>
        <taxon>Floccifex</taxon>
    </lineage>
</organism>
<evidence type="ECO:0000313" key="7">
    <source>
        <dbReference type="Proteomes" id="UP000470082"/>
    </source>
</evidence>
<feature type="signal peptide" evidence="3">
    <location>
        <begin position="1"/>
        <end position="30"/>
    </location>
</feature>
<proteinExistence type="predicted"/>
<gene>
    <name evidence="6" type="ORF">FYJ50_07955</name>
</gene>
<feature type="domain" description="Bacterial repeat" evidence="4">
    <location>
        <begin position="397"/>
        <end position="440"/>
    </location>
</feature>
<dbReference type="InterPro" id="IPR046022">
    <property type="entry name" value="DUF5979"/>
</dbReference>
<name>A0A7X2N401_9FIRM</name>
<feature type="compositionally biased region" description="Polar residues" evidence="1">
    <location>
        <begin position="73"/>
        <end position="88"/>
    </location>
</feature>
<dbReference type="Pfam" id="PF18998">
    <property type="entry name" value="Flg_new_2"/>
    <property type="match status" value="1"/>
</dbReference>
<feature type="region of interest" description="Disordered" evidence="1">
    <location>
        <begin position="32"/>
        <end position="92"/>
    </location>
</feature>
<dbReference type="Proteomes" id="UP000470082">
    <property type="component" value="Unassembled WGS sequence"/>
</dbReference>